<dbReference type="Gene3D" id="3.40.50.80">
    <property type="entry name" value="Nucleotide-binding domain of ferredoxin-NADP reductase (FNR) module"/>
    <property type="match status" value="1"/>
</dbReference>
<evidence type="ECO:0000256" key="7">
    <source>
        <dbReference type="SAM" id="MobiDB-lite"/>
    </source>
</evidence>
<keyword evidence="3 8" id="KW-0812">Transmembrane</keyword>
<keyword evidence="12" id="KW-1185">Reference proteome</keyword>
<evidence type="ECO:0000256" key="2">
    <source>
        <dbReference type="ARBA" id="ARBA00022448"/>
    </source>
</evidence>
<evidence type="ECO:0000313" key="12">
    <source>
        <dbReference type="Proteomes" id="UP001322138"/>
    </source>
</evidence>
<dbReference type="Pfam" id="PF01794">
    <property type="entry name" value="Ferric_reduct"/>
    <property type="match status" value="1"/>
</dbReference>
<dbReference type="InterPro" id="IPR013130">
    <property type="entry name" value="Fe3_Rdtase_TM_dom"/>
</dbReference>
<dbReference type="SFLD" id="SFLDG01168">
    <property type="entry name" value="Ferric_reductase_subgroup_(FRE"/>
    <property type="match status" value="1"/>
</dbReference>
<evidence type="ECO:0000256" key="4">
    <source>
        <dbReference type="ARBA" id="ARBA00022989"/>
    </source>
</evidence>
<feature type="region of interest" description="Disordered" evidence="7">
    <location>
        <begin position="858"/>
        <end position="881"/>
    </location>
</feature>
<dbReference type="PANTHER" id="PTHR32361">
    <property type="entry name" value="FERRIC/CUPRIC REDUCTASE TRANSMEMBRANE COMPONENT"/>
    <property type="match status" value="1"/>
</dbReference>
<feature type="chain" id="PRO_5045318154" description="Ferric oxidoreductase domain-containing protein" evidence="9">
    <location>
        <begin position="22"/>
        <end position="881"/>
    </location>
</feature>
<proteinExistence type="predicted"/>
<dbReference type="SUPFAM" id="SSF52343">
    <property type="entry name" value="Ferredoxin reductase-like, C-terminal NADP-linked domain"/>
    <property type="match status" value="1"/>
</dbReference>
<evidence type="ECO:0000259" key="10">
    <source>
        <dbReference type="Pfam" id="PF01794"/>
    </source>
</evidence>
<dbReference type="SFLD" id="SFLDS00052">
    <property type="entry name" value="Ferric_Reductase_Domain"/>
    <property type="match status" value="1"/>
</dbReference>
<accession>A0ABR0FF30</accession>
<dbReference type="PANTHER" id="PTHR32361:SF9">
    <property type="entry name" value="FERRIC REDUCTASE TRANSMEMBRANE COMPONENT 3-RELATED"/>
    <property type="match status" value="1"/>
</dbReference>
<gene>
    <name evidence="11" type="ORF">QC761_510230</name>
</gene>
<evidence type="ECO:0000313" key="11">
    <source>
        <dbReference type="EMBL" id="KAK4642588.1"/>
    </source>
</evidence>
<reference evidence="11 12" key="1">
    <citation type="journal article" date="2023" name="bioRxiv">
        <title>High-quality genome assemblies of four members of thePodospora anserinaspecies complex.</title>
        <authorList>
            <person name="Ament-Velasquez S.L."/>
            <person name="Vogan A.A."/>
            <person name="Wallerman O."/>
            <person name="Hartmann F."/>
            <person name="Gautier V."/>
            <person name="Silar P."/>
            <person name="Giraud T."/>
            <person name="Johannesson H."/>
        </authorList>
    </citation>
    <scope>NUCLEOTIDE SEQUENCE [LARGE SCALE GENOMIC DNA]</scope>
    <source>
        <strain evidence="11 12">CBS 112042</strain>
    </source>
</reference>
<dbReference type="GeneID" id="87899706"/>
<dbReference type="Proteomes" id="UP001322138">
    <property type="component" value="Unassembled WGS sequence"/>
</dbReference>
<feature type="signal peptide" evidence="9">
    <location>
        <begin position="1"/>
        <end position="21"/>
    </location>
</feature>
<feature type="transmembrane region" description="Helical" evidence="8">
    <location>
        <begin position="238"/>
        <end position="256"/>
    </location>
</feature>
<feature type="transmembrane region" description="Helical" evidence="8">
    <location>
        <begin position="351"/>
        <end position="372"/>
    </location>
</feature>
<organism evidence="11 12">
    <name type="scientific">Podospora bellae-mahoneyi</name>
    <dbReference type="NCBI Taxonomy" id="2093777"/>
    <lineage>
        <taxon>Eukaryota</taxon>
        <taxon>Fungi</taxon>
        <taxon>Dikarya</taxon>
        <taxon>Ascomycota</taxon>
        <taxon>Pezizomycotina</taxon>
        <taxon>Sordariomycetes</taxon>
        <taxon>Sordariomycetidae</taxon>
        <taxon>Sordariales</taxon>
        <taxon>Podosporaceae</taxon>
        <taxon>Podospora</taxon>
    </lineage>
</organism>
<evidence type="ECO:0000256" key="5">
    <source>
        <dbReference type="ARBA" id="ARBA00023065"/>
    </source>
</evidence>
<sequence>MRTSPAIWLAACLLQANLVFSDLVGFGLHPFKIYCASACQWALQAYPLECSEKIPKGFLGRATTSSECKANDTAWLTTLAWCLHVKCRAHRMSELQAFWETDATRDMTNFGNTGTPVPPKWSYEESLQQITEPPRKMPVDTTTVLNFTALVPEIEYQAQLNTALGVTKEQETGAEYGVIILVTGFGIPIILTWLYHLPFTSGLLSKITPYLTQPSSIGTYSVRSLPFLFGNAPTIGQAAYIAIFFIINIVLMSVNYQSMQPHLYYPGESMEIKAYIFYRTGIASYALLPLLILFASRNNVLLLWLTNWSHATYLLLHRWVARLFVLHALVHSFLALPIFLPQQAVVDSDYWAWGVVAAVLCVAILFASVLPLRRWSYELFLVTHVVLSVILVVGLWYHVVLWIGLDSYGYETWIYAACAVWFFDRAARVGKVLKNGVRRSKVTDLGNGYIRVDIPRASFANDGPGLHVYAYFPTLSLWRPWENHPFSIVPTSLMSRVERQRPEQSSGSSSPTAKESGVHINVHDVEKHHGLRDTASAPLETGITLLIKKSMGITKHLKATDGLLTLMDGPYHNTSTREIRHCDRLLLIGGGIGITSLLPWIASHPNIKLFWSVKESARCLVEEVQGLLSEIEKDVRVGRRLDISRLLEQEADVGYCNIGVVVSGPGGLCDDVRAAVVAVGKKGSTSFELDVDACGNTEEHCGPGCNPAFGLCDIPASSTFRTVTQQPATSCQKTETVFRTSITNVTQTVNKTEIVERTVLLFSTSTVLQTSTILQTNTIAASTMATVTVIRTVTVSDYYNWKPRYRAGDKDCNYDCDDNEDGGEPGHQDWDDNCYCYQNSDRYQADHGDCDENYHYYRKNHAQENNPDEDKDENKEWGRDN</sequence>
<keyword evidence="2" id="KW-0813">Transport</keyword>
<evidence type="ECO:0000256" key="1">
    <source>
        <dbReference type="ARBA" id="ARBA00004141"/>
    </source>
</evidence>
<feature type="transmembrane region" description="Helical" evidence="8">
    <location>
        <begin position="379"/>
        <end position="400"/>
    </location>
</feature>
<evidence type="ECO:0000256" key="9">
    <source>
        <dbReference type="SAM" id="SignalP"/>
    </source>
</evidence>
<keyword evidence="9" id="KW-0732">Signal</keyword>
<evidence type="ECO:0000256" key="6">
    <source>
        <dbReference type="ARBA" id="ARBA00023136"/>
    </source>
</evidence>
<feature type="region of interest" description="Disordered" evidence="7">
    <location>
        <begin position="497"/>
        <end position="517"/>
    </location>
</feature>
<feature type="transmembrane region" description="Helical" evidence="8">
    <location>
        <begin position="176"/>
        <end position="197"/>
    </location>
</feature>
<feature type="transmembrane region" description="Helical" evidence="8">
    <location>
        <begin position="276"/>
        <end position="295"/>
    </location>
</feature>
<feature type="compositionally biased region" description="Basic and acidic residues" evidence="7">
    <location>
        <begin position="872"/>
        <end position="881"/>
    </location>
</feature>
<comment type="subcellular location">
    <subcellularLocation>
        <location evidence="1">Membrane</location>
        <topology evidence="1">Multi-pass membrane protein</topology>
    </subcellularLocation>
</comment>
<feature type="domain" description="Ferric oxidoreductase" evidence="10">
    <location>
        <begin position="280"/>
        <end position="394"/>
    </location>
</feature>
<dbReference type="InterPro" id="IPR051410">
    <property type="entry name" value="Ferric/Cupric_Reductase"/>
</dbReference>
<evidence type="ECO:0000256" key="8">
    <source>
        <dbReference type="SAM" id="Phobius"/>
    </source>
</evidence>
<protein>
    <recommendedName>
        <fullName evidence="10">Ferric oxidoreductase domain-containing protein</fullName>
    </recommendedName>
</protein>
<keyword evidence="6 8" id="KW-0472">Membrane</keyword>
<dbReference type="InterPro" id="IPR039261">
    <property type="entry name" value="FNR_nucleotide-bd"/>
</dbReference>
<evidence type="ECO:0000256" key="3">
    <source>
        <dbReference type="ARBA" id="ARBA00022692"/>
    </source>
</evidence>
<dbReference type="CDD" id="cd06186">
    <property type="entry name" value="NOX_Duox_like_FAD_NADP"/>
    <property type="match status" value="1"/>
</dbReference>
<keyword evidence="4 8" id="KW-1133">Transmembrane helix</keyword>
<feature type="compositionally biased region" description="Polar residues" evidence="7">
    <location>
        <begin position="503"/>
        <end position="513"/>
    </location>
</feature>
<name>A0ABR0FF30_9PEZI</name>
<comment type="caution">
    <text evidence="11">The sequence shown here is derived from an EMBL/GenBank/DDBJ whole genome shotgun (WGS) entry which is preliminary data.</text>
</comment>
<dbReference type="EMBL" id="JAFFGZ010000007">
    <property type="protein sequence ID" value="KAK4642588.1"/>
    <property type="molecule type" value="Genomic_DNA"/>
</dbReference>
<feature type="transmembrane region" description="Helical" evidence="8">
    <location>
        <begin position="319"/>
        <end position="339"/>
    </location>
</feature>
<keyword evidence="5" id="KW-0406">Ion transport</keyword>
<dbReference type="RefSeq" id="XP_062731564.1">
    <property type="nucleotide sequence ID" value="XM_062880224.1"/>
</dbReference>